<dbReference type="InterPro" id="IPR041685">
    <property type="entry name" value="AAA_GajA/Old/RecF-like"/>
</dbReference>
<dbReference type="Pfam" id="PF13175">
    <property type="entry name" value="AAA_15"/>
    <property type="match status" value="1"/>
</dbReference>
<dbReference type="PANTHER" id="PTHR43581:SF4">
    <property type="entry name" value="ATP_GTP PHOSPHATASE"/>
    <property type="match status" value="1"/>
</dbReference>
<dbReference type="InterPro" id="IPR051396">
    <property type="entry name" value="Bact_Antivir_Def_Nuclease"/>
</dbReference>
<dbReference type="Gene3D" id="3.40.50.300">
    <property type="entry name" value="P-loop containing nucleotide triphosphate hydrolases"/>
    <property type="match status" value="1"/>
</dbReference>
<reference evidence="2 3" key="1">
    <citation type="submission" date="2017-01" db="EMBL/GenBank/DDBJ databases">
        <title>Draft genome sequence of Bacillus oleronius.</title>
        <authorList>
            <person name="Allam M."/>
        </authorList>
    </citation>
    <scope>NUCLEOTIDE SEQUENCE [LARGE SCALE GENOMIC DNA]</scope>
    <source>
        <strain evidence="2 3">DSM 9356</strain>
    </source>
</reference>
<comment type="caution">
    <text evidence="2">The sequence shown here is derived from an EMBL/GenBank/DDBJ whole genome shotgun (WGS) entry which is preliminary data.</text>
</comment>
<evidence type="ECO:0000313" key="2">
    <source>
        <dbReference type="EMBL" id="OOP67349.1"/>
    </source>
</evidence>
<dbReference type="SUPFAM" id="SSF52540">
    <property type="entry name" value="P-loop containing nucleoside triphosphate hydrolases"/>
    <property type="match status" value="1"/>
</dbReference>
<dbReference type="PANTHER" id="PTHR43581">
    <property type="entry name" value="ATP/GTP PHOSPHATASE"/>
    <property type="match status" value="1"/>
</dbReference>
<dbReference type="EMBL" id="MTLA01000204">
    <property type="protein sequence ID" value="OOP67349.1"/>
    <property type="molecule type" value="Genomic_DNA"/>
</dbReference>
<dbReference type="Proteomes" id="UP000189761">
    <property type="component" value="Unassembled WGS sequence"/>
</dbReference>
<dbReference type="InterPro" id="IPR027417">
    <property type="entry name" value="P-loop_NTPase"/>
</dbReference>
<accession>A0A8E2I615</accession>
<gene>
    <name evidence="2" type="ORF">BWZ43_16245</name>
</gene>
<dbReference type="AlphaFoldDB" id="A0A8E2I615"/>
<name>A0A8E2I615_9BACI</name>
<sequence length="650" mass="74684">MKLSNIEIKNYKSISCIEVHIDSLTAIVGKNNFGKSSILDAIQCFYGEKNIDVDNFHLGTDEDIEIKVTFDDITESDIERCFGYKSMVSKTNINIKKRPDDEKYAKKQFEKLKDDREKKFQETIEKYNLDFPNKCTTTVTFLYLKNGKSSYKIDENVNITKTDLFKFLPPIKVISAIRTPDKETTAGTKSNLKELISLLQSENDASDYIDLPNIDGKLSYGEIKTLISQKEEEKCQLLSKDLTINFQNAINTDSLSVKVKIDNSFKFDFKYKTVLTDKDVPGREVDILFCGTGLQSMMILSILQSYIKLKKDDDFILLIEEPEVYLHPSLQRKMINTLLKISERNQIILTTHSPIIVSKIDKGNIHCVNKDKGVTSLVEATVENIVQELGVQISDILNKQAVMFVEGKDDARLFSLLINKIANHKGLDSNFSERYIDIIQTDGFDKMSFYANAQILHKDAVTAPYWVITDSDGEHVEDRRRALMEKGKANGLSIREEQFKILSEYAIESYFLDSNLLNIVFEFEDKDSTHLCGLYFQKYEEALGNLREGKSKMNKKAFRSNFKPKIMFSDLDKPEKAIEIILDNNYGADDGFKKSRKILIEKWNNHSDPIDFFIRQLDYSVLIESKMKELMVHLEEIIVLISGEREKVLD</sequence>
<dbReference type="RefSeq" id="WP_078110717.1">
    <property type="nucleotide sequence ID" value="NZ_CP065424.1"/>
</dbReference>
<keyword evidence="3" id="KW-1185">Reference proteome</keyword>
<organism evidence="2 3">
    <name type="scientific">Heyndrickxia oleronia</name>
    <dbReference type="NCBI Taxonomy" id="38875"/>
    <lineage>
        <taxon>Bacteria</taxon>
        <taxon>Bacillati</taxon>
        <taxon>Bacillota</taxon>
        <taxon>Bacilli</taxon>
        <taxon>Bacillales</taxon>
        <taxon>Bacillaceae</taxon>
        <taxon>Heyndrickxia</taxon>
    </lineage>
</organism>
<proteinExistence type="predicted"/>
<evidence type="ECO:0000259" key="1">
    <source>
        <dbReference type="Pfam" id="PF13175"/>
    </source>
</evidence>
<feature type="domain" description="Endonuclease GajA/Old nuclease/RecF-like AAA" evidence="1">
    <location>
        <begin position="1"/>
        <end position="357"/>
    </location>
</feature>
<protein>
    <recommendedName>
        <fullName evidence="1">Endonuclease GajA/Old nuclease/RecF-like AAA domain-containing protein</fullName>
    </recommendedName>
</protein>
<evidence type="ECO:0000313" key="3">
    <source>
        <dbReference type="Proteomes" id="UP000189761"/>
    </source>
</evidence>